<dbReference type="EMBL" id="JABBKX010000001">
    <property type="protein sequence ID" value="NMJ39899.1"/>
    <property type="molecule type" value="Genomic_DNA"/>
</dbReference>
<dbReference type="RefSeq" id="WP_170052203.1">
    <property type="nucleotide sequence ID" value="NZ_JABBKX010000001.1"/>
</dbReference>
<gene>
    <name evidence="2" type="ORF">GWK16_01500</name>
</gene>
<reference evidence="2 3" key="1">
    <citation type="submission" date="2020-03" db="EMBL/GenBank/DDBJ databases">
        <authorList>
            <person name="Sun Q."/>
        </authorList>
    </citation>
    <scope>NUCLEOTIDE SEQUENCE [LARGE SCALE GENOMIC DNA]</scope>
    <source>
        <strain evidence="2 3">JC162</strain>
    </source>
</reference>
<name>A0A848E8K4_9PROT</name>
<feature type="chain" id="PRO_5032854898" evidence="1">
    <location>
        <begin position="21"/>
        <end position="129"/>
    </location>
</feature>
<dbReference type="Proteomes" id="UP000548582">
    <property type="component" value="Unassembled WGS sequence"/>
</dbReference>
<sequence>MPTRRLILAALPLIPGRALAHLPSGSRGPNGGQVQDIGSYHAELVLRGNDILVFVFDHNDRPVPVAGATAQAVLLANGRQATVPLTPKEGNLLQGTGDLAEARGIRAVVTLTLPGQRTTQARFTPLDPA</sequence>
<keyword evidence="1" id="KW-0732">Signal</keyword>
<evidence type="ECO:0000256" key="1">
    <source>
        <dbReference type="SAM" id="SignalP"/>
    </source>
</evidence>
<proteinExistence type="predicted"/>
<accession>A0A848E8K4</accession>
<feature type="signal peptide" evidence="1">
    <location>
        <begin position="1"/>
        <end position="20"/>
    </location>
</feature>
<comment type="caution">
    <text evidence="2">The sequence shown here is derived from an EMBL/GenBank/DDBJ whole genome shotgun (WGS) entry which is preliminary data.</text>
</comment>
<organism evidence="2 3">
    <name type="scientific">Neoroseomonas marina</name>
    <dbReference type="NCBI Taxonomy" id="1232220"/>
    <lineage>
        <taxon>Bacteria</taxon>
        <taxon>Pseudomonadati</taxon>
        <taxon>Pseudomonadota</taxon>
        <taxon>Alphaproteobacteria</taxon>
        <taxon>Acetobacterales</taxon>
        <taxon>Acetobacteraceae</taxon>
        <taxon>Neoroseomonas</taxon>
    </lineage>
</organism>
<keyword evidence="3" id="KW-1185">Reference proteome</keyword>
<evidence type="ECO:0000313" key="2">
    <source>
        <dbReference type="EMBL" id="NMJ39899.1"/>
    </source>
</evidence>
<dbReference type="AlphaFoldDB" id="A0A848E8K4"/>
<protein>
    <submittedName>
        <fullName evidence="2">Uncharacterized protein</fullName>
    </submittedName>
</protein>
<evidence type="ECO:0000313" key="3">
    <source>
        <dbReference type="Proteomes" id="UP000548582"/>
    </source>
</evidence>